<evidence type="ECO:0000256" key="1">
    <source>
        <dbReference type="SAM" id="Coils"/>
    </source>
</evidence>
<name>A0AAW1M4J2_SAPOF</name>
<dbReference type="EMBL" id="JBDFQZ010000003">
    <property type="protein sequence ID" value="KAK9741016.1"/>
    <property type="molecule type" value="Genomic_DNA"/>
</dbReference>
<sequence length="486" mass="54699">MDDFGVLVKNYGINPKGKSAPMAASKKAPKTQKNYDFVDQDPNFFPQSFSKSNSGNGSFLDDQNDDIFGFNSSNKGQNHVNGDVFDDVLKMPTKSNDFDVESMLNGASNSGNKSVDFNGDEIWGFSVKNSSNVEVGNNSDLLSSDPVDDFWGKIAKLSLDQREVKRLEKNNDDDDDDLIPGFQKSYSVNDRGQASVKEKNSGVSLPSLDELEDFATRGISKVSNWHNRCQRGKTVENKSRETNFFDFDQSSDGGSVHNGNMENVDILFQDEASDLDSFFRAHTKRSTSTTDSTTMHKPYEEPNLFSETAFEMDKKVSPGDFSDDFSFMFEGSAAPGAFEEKEGESDERRRLRFARYQSTMARMNNAVAEMNEREFRAQQEQEEKHRIADAMEMEMKRWAAGKEGNLRALLSSLQQVLGPEFGWRPVSLTDLITSAQVKIAYKKAALCVHPDKVQQRGADLQQKYVAEKAFDLLKEAWNKFSTEELR</sequence>
<proteinExistence type="predicted"/>
<dbReference type="GO" id="GO:0030276">
    <property type="term" value="F:clathrin binding"/>
    <property type="evidence" value="ECO:0007669"/>
    <property type="project" value="TreeGrafter"/>
</dbReference>
<dbReference type="InterPro" id="IPR036869">
    <property type="entry name" value="J_dom_sf"/>
</dbReference>
<organism evidence="4 5">
    <name type="scientific">Saponaria officinalis</name>
    <name type="common">Common soapwort</name>
    <name type="synonym">Lychnis saponaria</name>
    <dbReference type="NCBI Taxonomy" id="3572"/>
    <lineage>
        <taxon>Eukaryota</taxon>
        <taxon>Viridiplantae</taxon>
        <taxon>Streptophyta</taxon>
        <taxon>Embryophyta</taxon>
        <taxon>Tracheophyta</taxon>
        <taxon>Spermatophyta</taxon>
        <taxon>Magnoliopsida</taxon>
        <taxon>eudicotyledons</taxon>
        <taxon>Gunneridae</taxon>
        <taxon>Pentapetalae</taxon>
        <taxon>Caryophyllales</taxon>
        <taxon>Caryophyllaceae</taxon>
        <taxon>Caryophylleae</taxon>
        <taxon>Saponaria</taxon>
    </lineage>
</organism>
<evidence type="ECO:0000256" key="2">
    <source>
        <dbReference type="SAM" id="MobiDB-lite"/>
    </source>
</evidence>
<dbReference type="PANTHER" id="PTHR23172:SF19">
    <property type="entry name" value="J DOMAIN-CONTAINING PROTEIN"/>
    <property type="match status" value="1"/>
</dbReference>
<reference evidence="4" key="1">
    <citation type="submission" date="2024-03" db="EMBL/GenBank/DDBJ databases">
        <title>WGS assembly of Saponaria officinalis var. Norfolk2.</title>
        <authorList>
            <person name="Jenkins J."/>
            <person name="Shu S."/>
            <person name="Grimwood J."/>
            <person name="Barry K."/>
            <person name="Goodstein D."/>
            <person name="Schmutz J."/>
            <person name="Leebens-Mack J."/>
            <person name="Osbourn A."/>
        </authorList>
    </citation>
    <scope>NUCLEOTIDE SEQUENCE [LARGE SCALE GENOMIC DNA]</scope>
    <source>
        <strain evidence="4">JIC</strain>
    </source>
</reference>
<dbReference type="InterPro" id="IPR001623">
    <property type="entry name" value="DnaJ_domain"/>
</dbReference>
<dbReference type="Gene3D" id="1.10.287.110">
    <property type="entry name" value="DnaJ domain"/>
    <property type="match status" value="1"/>
</dbReference>
<dbReference type="GO" id="GO:0072318">
    <property type="term" value="P:clathrin coat disassembly"/>
    <property type="evidence" value="ECO:0007669"/>
    <property type="project" value="TreeGrafter"/>
</dbReference>
<feature type="coiled-coil region" evidence="1">
    <location>
        <begin position="353"/>
        <end position="383"/>
    </location>
</feature>
<keyword evidence="1" id="KW-0175">Coiled coil</keyword>
<dbReference type="GO" id="GO:0005737">
    <property type="term" value="C:cytoplasm"/>
    <property type="evidence" value="ECO:0007669"/>
    <property type="project" value="TreeGrafter"/>
</dbReference>
<dbReference type="AlphaFoldDB" id="A0AAW1M4J2"/>
<dbReference type="CDD" id="cd06257">
    <property type="entry name" value="DnaJ"/>
    <property type="match status" value="1"/>
</dbReference>
<dbReference type="SUPFAM" id="SSF46565">
    <property type="entry name" value="Chaperone J-domain"/>
    <property type="match status" value="1"/>
</dbReference>
<dbReference type="GO" id="GO:0031982">
    <property type="term" value="C:vesicle"/>
    <property type="evidence" value="ECO:0007669"/>
    <property type="project" value="TreeGrafter"/>
</dbReference>
<feature type="region of interest" description="Disordered" evidence="2">
    <location>
        <begin position="169"/>
        <end position="201"/>
    </location>
</feature>
<accession>A0AAW1M4J2</accession>
<feature type="domain" description="J" evidence="3">
    <location>
        <begin position="412"/>
        <end position="486"/>
    </location>
</feature>
<protein>
    <recommendedName>
        <fullName evidence="3">J domain-containing protein</fullName>
    </recommendedName>
</protein>
<dbReference type="GO" id="GO:0072583">
    <property type="term" value="P:clathrin-dependent endocytosis"/>
    <property type="evidence" value="ECO:0007669"/>
    <property type="project" value="TreeGrafter"/>
</dbReference>
<evidence type="ECO:0000313" key="5">
    <source>
        <dbReference type="Proteomes" id="UP001443914"/>
    </source>
</evidence>
<evidence type="ECO:0000313" key="4">
    <source>
        <dbReference type="EMBL" id="KAK9741016.1"/>
    </source>
</evidence>
<keyword evidence="5" id="KW-1185">Reference proteome</keyword>
<evidence type="ECO:0000259" key="3">
    <source>
        <dbReference type="PROSITE" id="PS50076"/>
    </source>
</evidence>
<gene>
    <name evidence="4" type="ORF">RND81_03G076100</name>
</gene>
<dbReference type="Proteomes" id="UP001443914">
    <property type="component" value="Unassembled WGS sequence"/>
</dbReference>
<comment type="caution">
    <text evidence="4">The sequence shown here is derived from an EMBL/GenBank/DDBJ whole genome shotgun (WGS) entry which is preliminary data.</text>
</comment>
<dbReference type="PANTHER" id="PTHR23172">
    <property type="entry name" value="AUXILIN/CYCLIN G-ASSOCIATED KINASE-RELATED"/>
    <property type="match status" value="1"/>
</dbReference>
<dbReference type="PROSITE" id="PS50076">
    <property type="entry name" value="DNAJ_2"/>
    <property type="match status" value="1"/>
</dbReference>